<dbReference type="SUPFAM" id="SSF63501">
    <property type="entry name" value="Frizzled cysteine-rich domain"/>
    <property type="match status" value="1"/>
</dbReference>
<dbReference type="GeneID" id="100891516"/>
<dbReference type="PROSITE" id="PS50038">
    <property type="entry name" value="FZ"/>
    <property type="match status" value="1"/>
</dbReference>
<feature type="compositionally biased region" description="Polar residues" evidence="12">
    <location>
        <begin position="364"/>
        <end position="375"/>
    </location>
</feature>
<dbReference type="InterPro" id="IPR015526">
    <property type="entry name" value="Frizzled/SFRP"/>
</dbReference>
<comment type="caution">
    <text evidence="11">Lacks conserved residue(s) required for the propagation of feature annotation.</text>
</comment>
<dbReference type="InParanoid" id="A0A7M7PI43"/>
<dbReference type="GO" id="GO:2000026">
    <property type="term" value="P:regulation of multicellular organismal development"/>
    <property type="evidence" value="ECO:0007669"/>
    <property type="project" value="UniProtKB-ARBA"/>
</dbReference>
<evidence type="ECO:0000259" key="14">
    <source>
        <dbReference type="PROSITE" id="PS50038"/>
    </source>
</evidence>
<evidence type="ECO:0000256" key="5">
    <source>
        <dbReference type="ARBA" id="ARBA00022525"/>
    </source>
</evidence>
<keyword evidence="5" id="KW-0964">Secreted</keyword>
<dbReference type="FunFam" id="2.40.50.120:FF:000003">
    <property type="entry name" value="Secreted frizzled-related protein 1"/>
    <property type="match status" value="1"/>
</dbReference>
<evidence type="ECO:0000256" key="6">
    <source>
        <dbReference type="ARBA" id="ARBA00022687"/>
    </source>
</evidence>
<comment type="similarity">
    <text evidence="2">Belongs to the secreted frizzled-related protein (sFRP) family.</text>
</comment>
<dbReference type="Gene3D" id="2.40.50.120">
    <property type="match status" value="1"/>
</dbReference>
<keyword evidence="4" id="KW-0217">Developmental protein</keyword>
<proteinExistence type="inferred from homology"/>
<reference evidence="16" key="2">
    <citation type="submission" date="2021-01" db="UniProtKB">
        <authorList>
            <consortium name="EnsemblMetazoa"/>
        </authorList>
    </citation>
    <scope>IDENTIFICATION</scope>
</reference>
<dbReference type="PANTHER" id="PTHR11309">
    <property type="entry name" value="FRIZZLED"/>
    <property type="match status" value="1"/>
</dbReference>
<reference evidence="17" key="1">
    <citation type="submission" date="2015-02" db="EMBL/GenBank/DDBJ databases">
        <title>Genome sequencing for Strongylocentrotus purpuratus.</title>
        <authorList>
            <person name="Murali S."/>
            <person name="Liu Y."/>
            <person name="Vee V."/>
            <person name="English A."/>
            <person name="Wang M."/>
            <person name="Skinner E."/>
            <person name="Han Y."/>
            <person name="Muzny D.M."/>
            <person name="Worley K.C."/>
            <person name="Gibbs R.A."/>
        </authorList>
    </citation>
    <scope>NUCLEOTIDE SEQUENCE</scope>
</reference>
<keyword evidence="9 11" id="KW-1015">Disulfide bond</keyword>
<feature type="disulfide bond" evidence="11">
    <location>
        <begin position="62"/>
        <end position="108"/>
    </location>
</feature>
<evidence type="ECO:0000256" key="2">
    <source>
        <dbReference type="ARBA" id="ARBA00010054"/>
    </source>
</evidence>
<comment type="subcellular location">
    <subcellularLocation>
        <location evidence="1">Secreted</location>
    </subcellularLocation>
</comment>
<dbReference type="AlphaFoldDB" id="A0A7M7PI43"/>
<evidence type="ECO:0000256" key="10">
    <source>
        <dbReference type="ARBA" id="ARBA00023180"/>
    </source>
</evidence>
<dbReference type="CDD" id="cd03580">
    <property type="entry name" value="NTR_Sfrp1_like"/>
    <property type="match status" value="1"/>
</dbReference>
<dbReference type="SMART" id="SM00643">
    <property type="entry name" value="C345C"/>
    <property type="match status" value="1"/>
</dbReference>
<keyword evidence="8" id="KW-0221">Differentiation</keyword>
<evidence type="ECO:0000256" key="9">
    <source>
        <dbReference type="ARBA" id="ARBA00023157"/>
    </source>
</evidence>
<dbReference type="SMART" id="SM00063">
    <property type="entry name" value="FRI"/>
    <property type="match status" value="1"/>
</dbReference>
<evidence type="ECO:0000256" key="3">
    <source>
        <dbReference type="ARBA" id="ARBA00020517"/>
    </source>
</evidence>
<evidence type="ECO:0000256" key="13">
    <source>
        <dbReference type="SAM" id="SignalP"/>
    </source>
</evidence>
<dbReference type="PROSITE" id="PS50189">
    <property type="entry name" value="NTR"/>
    <property type="match status" value="1"/>
</dbReference>
<dbReference type="FunCoup" id="A0A7M7PI43">
    <property type="interactions" value="70"/>
</dbReference>
<dbReference type="SUPFAM" id="SSF50242">
    <property type="entry name" value="TIMP-like"/>
    <property type="match status" value="1"/>
</dbReference>
<dbReference type="EnsemblMetazoa" id="XM_030995166">
    <property type="protein sequence ID" value="XP_030851026"/>
    <property type="gene ID" value="LOC100891516"/>
</dbReference>
<feature type="chain" id="PRO_5029534502" description="Secreted frizzled-related protein 1" evidence="13">
    <location>
        <begin position="23"/>
        <end position="423"/>
    </location>
</feature>
<evidence type="ECO:0000313" key="17">
    <source>
        <dbReference type="Proteomes" id="UP000007110"/>
    </source>
</evidence>
<dbReference type="InterPro" id="IPR036790">
    <property type="entry name" value="Frizzled_dom_sf"/>
</dbReference>
<protein>
    <recommendedName>
        <fullName evidence="3">Secreted frizzled-related protein 1</fullName>
    </recommendedName>
</protein>
<evidence type="ECO:0000256" key="11">
    <source>
        <dbReference type="PROSITE-ProRule" id="PRU00090"/>
    </source>
</evidence>
<feature type="compositionally biased region" description="Basic and acidic residues" evidence="12">
    <location>
        <begin position="406"/>
        <end position="423"/>
    </location>
</feature>
<keyword evidence="6" id="KW-0879">Wnt signaling pathway</keyword>
<dbReference type="OrthoDB" id="10053709at2759"/>
<dbReference type="RefSeq" id="XP_030851026.1">
    <property type="nucleotide sequence ID" value="XM_030995166.1"/>
</dbReference>
<evidence type="ECO:0000256" key="12">
    <source>
        <dbReference type="SAM" id="MobiDB-lite"/>
    </source>
</evidence>
<dbReference type="GO" id="GO:0030154">
    <property type="term" value="P:cell differentiation"/>
    <property type="evidence" value="ECO:0007669"/>
    <property type="project" value="UniProtKB-KW"/>
</dbReference>
<keyword evidence="17" id="KW-1185">Reference proteome</keyword>
<feature type="compositionally biased region" description="Basic residues" evidence="12">
    <location>
        <begin position="390"/>
        <end position="405"/>
    </location>
</feature>
<evidence type="ECO:0000256" key="1">
    <source>
        <dbReference type="ARBA" id="ARBA00004613"/>
    </source>
</evidence>
<keyword evidence="7 13" id="KW-0732">Signal</keyword>
<feature type="domain" description="FZ" evidence="14">
    <location>
        <begin position="47"/>
        <end position="166"/>
    </location>
</feature>
<dbReference type="InterPro" id="IPR020067">
    <property type="entry name" value="Frizzled_dom"/>
</dbReference>
<dbReference type="InterPro" id="IPR018933">
    <property type="entry name" value="Netrin_module_non-TIMP"/>
</dbReference>
<evidence type="ECO:0000259" key="15">
    <source>
        <dbReference type="PROSITE" id="PS50189"/>
    </source>
</evidence>
<keyword evidence="10" id="KW-0325">Glycoprotein</keyword>
<dbReference type="Pfam" id="PF01392">
    <property type="entry name" value="Fz"/>
    <property type="match status" value="1"/>
</dbReference>
<dbReference type="Gene3D" id="1.10.2000.10">
    <property type="entry name" value="Frizzled cysteine-rich domain"/>
    <property type="match status" value="1"/>
</dbReference>
<feature type="signal peptide" evidence="13">
    <location>
        <begin position="1"/>
        <end position="22"/>
    </location>
</feature>
<dbReference type="PANTHER" id="PTHR11309:SF148">
    <property type="entry name" value="SECRETED FRIZZLED-RELATED PROTEIN 1"/>
    <property type="match status" value="1"/>
</dbReference>
<sequence>MMIERVLVVLLAFAASSPGVWGQETETDMAMLGVNSRTYPLDLSGRPKETDCVDIPEDLSLCQNIGYTRMRMPNLLEHDSLDEVRNQAKSWVPLLLQRCHEGTQLFLCTLFAPVCLEVDRPIYPCRSLCEEVQAGCGPLMESNCFPWPAMLQCDKFPEDNDLCIRLNMRNQNGTVEAQPFEMSAGTAHTAMQEAYMMHFTQCHDDSLEDTLLRKFCNSDFVLKVKIKTIRESKDGKKYIGDPNPEKLEVLKQGSLKTKDLQRLTFYVREGANCQCDMLERSGNYLLVMGHRDSKKNRKLFMTFVHSWEKTRDFRRAIKGFENPDMCENLETATEGRREEIAPQDAEPHEMTPADEVLLASQTNTPVNDGVYTTHQVMADETPSPKTNTRRERKRGKRTRDRPRKNRERENREMPVRRARSKWD</sequence>
<name>A0A7M7PI43_STRPU</name>
<feature type="domain" description="NTR" evidence="15">
    <location>
        <begin position="198"/>
        <end position="326"/>
    </location>
</feature>
<evidence type="ECO:0000313" key="16">
    <source>
        <dbReference type="EnsemblMetazoa" id="XP_030851026"/>
    </source>
</evidence>
<dbReference type="GO" id="GO:0005615">
    <property type="term" value="C:extracellular space"/>
    <property type="evidence" value="ECO:0000318"/>
    <property type="project" value="GO_Central"/>
</dbReference>
<evidence type="ECO:0000256" key="7">
    <source>
        <dbReference type="ARBA" id="ARBA00022729"/>
    </source>
</evidence>
<feature type="disulfide bond" evidence="11">
    <location>
        <begin position="129"/>
        <end position="153"/>
    </location>
</feature>
<dbReference type="InterPro" id="IPR001134">
    <property type="entry name" value="Netrin_domain"/>
</dbReference>
<dbReference type="Proteomes" id="UP000007110">
    <property type="component" value="Unassembled WGS sequence"/>
</dbReference>
<dbReference type="GO" id="GO:0017147">
    <property type="term" value="F:Wnt-protein binding"/>
    <property type="evidence" value="ECO:0000318"/>
    <property type="project" value="GO_Central"/>
</dbReference>
<dbReference type="InterPro" id="IPR008993">
    <property type="entry name" value="TIMP-like_OB-fold"/>
</dbReference>
<organism evidence="16 17">
    <name type="scientific">Strongylocentrotus purpuratus</name>
    <name type="common">Purple sea urchin</name>
    <dbReference type="NCBI Taxonomy" id="7668"/>
    <lineage>
        <taxon>Eukaryota</taxon>
        <taxon>Metazoa</taxon>
        <taxon>Echinodermata</taxon>
        <taxon>Eleutherozoa</taxon>
        <taxon>Echinozoa</taxon>
        <taxon>Echinoidea</taxon>
        <taxon>Euechinoidea</taxon>
        <taxon>Echinacea</taxon>
        <taxon>Camarodonta</taxon>
        <taxon>Echinidea</taxon>
        <taxon>Strongylocentrotidae</taxon>
        <taxon>Strongylocentrotus</taxon>
    </lineage>
</organism>
<dbReference type="Pfam" id="PF01759">
    <property type="entry name" value="NTR"/>
    <property type="match status" value="1"/>
</dbReference>
<dbReference type="FunFam" id="1.10.2000.10:FF:000001">
    <property type="entry name" value="secreted frizzled-related protein 2"/>
    <property type="match status" value="1"/>
</dbReference>
<feature type="region of interest" description="Disordered" evidence="12">
    <location>
        <begin position="364"/>
        <end position="423"/>
    </location>
</feature>
<accession>A0A7M7PI43</accession>
<evidence type="ECO:0000256" key="8">
    <source>
        <dbReference type="ARBA" id="ARBA00022782"/>
    </source>
</evidence>
<dbReference type="GO" id="GO:0035567">
    <property type="term" value="P:non-canonical Wnt signaling pathway"/>
    <property type="evidence" value="ECO:0000318"/>
    <property type="project" value="GO_Central"/>
</dbReference>
<dbReference type="KEGG" id="spu:100891516"/>
<evidence type="ECO:0000256" key="4">
    <source>
        <dbReference type="ARBA" id="ARBA00022473"/>
    </source>
</evidence>
<dbReference type="GO" id="GO:0060070">
    <property type="term" value="P:canonical Wnt signaling pathway"/>
    <property type="evidence" value="ECO:0000318"/>
    <property type="project" value="GO_Central"/>
</dbReference>